<sequence length="397" mass="43721">MSDQTRRQFITGAGAVGAVALAGCGGQRDMSGGGSSGDGSSGDGTQGETTGSSGGGSSTLNVLTWEGYGAESILSEFEEKNDATVNIKLISSDPEAFNILKSGGVDKFDLITLNNSWAQRHARAGTIESLNPDDYPEMDAFMDHFQWPLSAFALNDEMYALPTRWGWDTMTVNSDKVQKDHYSSYDVLWTGGPDQQYQNKIGIMDWPTWNIPKVAMTLGYPPFEQNEEQLADIKEKLIQMFSNMKAVYSGTSALRQALLQEDIVMAPVGNFAMSDLRAAGNEWVEVTVPEEGGMLWTEGMCIVKNPSNRELAVKYQREVIQKKGQYTISWEPSSKSPPVNTDSFDQFDSDQQEALMFDEKGFDAAPNIIESTTQYEFSPITSKWTDLWTEAKARAGI</sequence>
<dbReference type="GO" id="GO:0042597">
    <property type="term" value="C:periplasmic space"/>
    <property type="evidence" value="ECO:0007669"/>
    <property type="project" value="UniProtKB-SubCell"/>
</dbReference>
<evidence type="ECO:0000256" key="3">
    <source>
        <dbReference type="ARBA" id="ARBA00022729"/>
    </source>
</evidence>
<dbReference type="RefSeq" id="WP_162319437.1">
    <property type="nucleotide sequence ID" value="NZ_JAHQXF010000004.1"/>
</dbReference>
<dbReference type="PANTHER" id="PTHR30222:SF17">
    <property type="entry name" value="SPERMIDINE_PUTRESCINE-BINDING PERIPLASMIC PROTEIN"/>
    <property type="match status" value="1"/>
</dbReference>
<dbReference type="PROSITE" id="PS51318">
    <property type="entry name" value="TAT"/>
    <property type="match status" value="1"/>
</dbReference>
<evidence type="ECO:0000256" key="1">
    <source>
        <dbReference type="ARBA" id="ARBA00004418"/>
    </source>
</evidence>
<protein>
    <submittedName>
        <fullName evidence="6">Extracellular solute-binding protein</fullName>
    </submittedName>
</protein>
<dbReference type="Proteomes" id="UP000766550">
    <property type="component" value="Unassembled WGS sequence"/>
</dbReference>
<dbReference type="SUPFAM" id="SSF53850">
    <property type="entry name" value="Periplasmic binding protein-like II"/>
    <property type="match status" value="1"/>
</dbReference>
<evidence type="ECO:0000313" key="6">
    <source>
        <dbReference type="EMBL" id="MBV0926326.1"/>
    </source>
</evidence>
<feature type="compositionally biased region" description="Gly residues" evidence="5">
    <location>
        <begin position="28"/>
        <end position="45"/>
    </location>
</feature>
<dbReference type="PROSITE" id="PS51257">
    <property type="entry name" value="PROKAR_LIPOPROTEIN"/>
    <property type="match status" value="1"/>
</dbReference>
<dbReference type="EMBL" id="JAHQXF010000004">
    <property type="protein sequence ID" value="MBV0926326.1"/>
    <property type="molecule type" value="Genomic_DNA"/>
</dbReference>
<accession>A0A8J7YCW5</accession>
<comment type="subcellular location">
    <subcellularLocation>
        <location evidence="1">Periplasm</location>
    </subcellularLocation>
</comment>
<evidence type="ECO:0000313" key="7">
    <source>
        <dbReference type="Proteomes" id="UP000766550"/>
    </source>
</evidence>
<keyword evidence="2" id="KW-0813">Transport</keyword>
<dbReference type="GO" id="GO:0019808">
    <property type="term" value="F:polyamine binding"/>
    <property type="evidence" value="ECO:0007669"/>
    <property type="project" value="InterPro"/>
</dbReference>
<keyword evidence="3" id="KW-0732">Signal</keyword>
<dbReference type="InterPro" id="IPR006059">
    <property type="entry name" value="SBP"/>
</dbReference>
<dbReference type="GO" id="GO:0015846">
    <property type="term" value="P:polyamine transport"/>
    <property type="evidence" value="ECO:0007669"/>
    <property type="project" value="InterPro"/>
</dbReference>
<evidence type="ECO:0000256" key="5">
    <source>
        <dbReference type="SAM" id="MobiDB-lite"/>
    </source>
</evidence>
<evidence type="ECO:0000256" key="2">
    <source>
        <dbReference type="ARBA" id="ARBA00022448"/>
    </source>
</evidence>
<dbReference type="InterPro" id="IPR001188">
    <property type="entry name" value="Sperm_putr-bd"/>
</dbReference>
<proteinExistence type="predicted"/>
<dbReference type="Gene3D" id="3.40.190.10">
    <property type="entry name" value="Periplasmic binding protein-like II"/>
    <property type="match status" value="2"/>
</dbReference>
<dbReference type="PRINTS" id="PR00909">
    <property type="entry name" value="SPERMDNBNDNG"/>
</dbReference>
<dbReference type="PANTHER" id="PTHR30222">
    <property type="entry name" value="SPERMIDINE/PUTRESCINE-BINDING PERIPLASMIC PROTEIN"/>
    <property type="match status" value="1"/>
</dbReference>
<dbReference type="InterPro" id="IPR006311">
    <property type="entry name" value="TAT_signal"/>
</dbReference>
<feature type="region of interest" description="Disordered" evidence="5">
    <location>
        <begin position="28"/>
        <end position="58"/>
    </location>
</feature>
<keyword evidence="7" id="KW-1185">Reference proteome</keyword>
<organism evidence="6 7">
    <name type="scientific">Haloarcula limicola</name>
    <dbReference type="NCBI Taxonomy" id="1429915"/>
    <lineage>
        <taxon>Archaea</taxon>
        <taxon>Methanobacteriati</taxon>
        <taxon>Methanobacteriota</taxon>
        <taxon>Stenosarchaea group</taxon>
        <taxon>Halobacteria</taxon>
        <taxon>Halobacteriales</taxon>
        <taxon>Haloarculaceae</taxon>
        <taxon>Haloarcula</taxon>
    </lineage>
</organism>
<dbReference type="OrthoDB" id="30917at2157"/>
<dbReference type="Pfam" id="PF13416">
    <property type="entry name" value="SBP_bac_8"/>
    <property type="match status" value="1"/>
</dbReference>
<dbReference type="AlphaFoldDB" id="A0A8J7YCW5"/>
<gene>
    <name evidence="6" type="ORF">KTS45_19130</name>
</gene>
<comment type="caution">
    <text evidence="6">The sequence shown here is derived from an EMBL/GenBank/DDBJ whole genome shotgun (WGS) entry which is preliminary data.</text>
</comment>
<reference evidence="6 7" key="1">
    <citation type="submission" date="2021-06" db="EMBL/GenBank/DDBJ databases">
        <title>New haloarchaea isolates fom saline soil.</title>
        <authorList>
            <person name="Duran-Viseras A."/>
            <person name="Sanchez-Porro C.S."/>
            <person name="Ventosa A."/>
        </authorList>
    </citation>
    <scope>NUCLEOTIDE SEQUENCE [LARGE SCALE GENOMIC DNA]</scope>
    <source>
        <strain evidence="6 7">JCM 183640</strain>
    </source>
</reference>
<keyword evidence="4" id="KW-0574">Periplasm</keyword>
<name>A0A8J7YCW5_9EURY</name>
<evidence type="ECO:0000256" key="4">
    <source>
        <dbReference type="ARBA" id="ARBA00022764"/>
    </source>
</evidence>